<reference evidence="2" key="1">
    <citation type="submission" date="2019-11" db="EMBL/GenBank/DDBJ databases">
        <title>Description of new Acetobacter species.</title>
        <authorList>
            <person name="Cleenwerck I."/>
            <person name="Sombolestani A.S."/>
        </authorList>
    </citation>
    <scope>NUCLEOTIDE SEQUENCE</scope>
    <source>
        <strain evidence="2">LMG 1626</strain>
    </source>
</reference>
<keyword evidence="1" id="KW-0472">Membrane</keyword>
<feature type="transmembrane region" description="Helical" evidence="1">
    <location>
        <begin position="51"/>
        <end position="74"/>
    </location>
</feature>
<sequence>MRNIFSDPGDFSDSIKSLSAYSAFIDYMFKVLERSAVLVPVFALWRKDHNYLFLLIGIVFASLLTADCWIKFYCNTINYPHAHKNNFFFSRFGRLTQFFVLTGSAIAIMIFGSRFVALFIQSQIRN</sequence>
<gene>
    <name evidence="2" type="ORF">GOB87_08900</name>
</gene>
<accession>A0A967B8F2</accession>
<comment type="caution">
    <text evidence="2">The sequence shown here is derived from an EMBL/GenBank/DDBJ whole genome shotgun (WGS) entry which is preliminary data.</text>
</comment>
<feature type="transmembrane region" description="Helical" evidence="1">
    <location>
        <begin position="95"/>
        <end position="120"/>
    </location>
</feature>
<evidence type="ECO:0000313" key="3">
    <source>
        <dbReference type="Proteomes" id="UP000597459"/>
    </source>
</evidence>
<name>A0A967B8F2_9PROT</name>
<dbReference type="Proteomes" id="UP000597459">
    <property type="component" value="Unassembled WGS sequence"/>
</dbReference>
<evidence type="ECO:0000256" key="1">
    <source>
        <dbReference type="SAM" id="Phobius"/>
    </source>
</evidence>
<evidence type="ECO:0000313" key="2">
    <source>
        <dbReference type="EMBL" id="NHO54071.1"/>
    </source>
</evidence>
<keyword evidence="3" id="KW-1185">Reference proteome</keyword>
<dbReference type="AlphaFoldDB" id="A0A967B8F2"/>
<keyword evidence="1" id="KW-0812">Transmembrane</keyword>
<dbReference type="EMBL" id="WOTH01000015">
    <property type="protein sequence ID" value="NHO54071.1"/>
    <property type="molecule type" value="Genomic_DNA"/>
</dbReference>
<dbReference type="RefSeq" id="WP_166315444.1">
    <property type="nucleotide sequence ID" value="NZ_WOTH01000015.1"/>
</dbReference>
<protein>
    <submittedName>
        <fullName evidence="2">Uncharacterized protein</fullName>
    </submittedName>
</protein>
<organism evidence="2 3">
    <name type="scientific">Acetobacter estunensis</name>
    <dbReference type="NCBI Taxonomy" id="104097"/>
    <lineage>
        <taxon>Bacteria</taxon>
        <taxon>Pseudomonadati</taxon>
        <taxon>Pseudomonadota</taxon>
        <taxon>Alphaproteobacteria</taxon>
        <taxon>Acetobacterales</taxon>
        <taxon>Acetobacteraceae</taxon>
        <taxon>Acetobacter</taxon>
    </lineage>
</organism>
<proteinExistence type="predicted"/>
<keyword evidence="1" id="KW-1133">Transmembrane helix</keyword>